<comment type="caution">
    <text evidence="1">The sequence shown here is derived from an EMBL/GenBank/DDBJ whole genome shotgun (WGS) entry which is preliminary data.</text>
</comment>
<evidence type="ECO:0000313" key="1">
    <source>
        <dbReference type="EMBL" id="RKD15210.1"/>
    </source>
</evidence>
<dbReference type="OrthoDB" id="1321649at2"/>
<dbReference type="Proteomes" id="UP000283433">
    <property type="component" value="Unassembled WGS sequence"/>
</dbReference>
<gene>
    <name evidence="1" type="ORF">BCY91_06770</name>
</gene>
<dbReference type="Gene3D" id="1.20.120.330">
    <property type="entry name" value="Nucleotidyltransferases domain 2"/>
    <property type="match status" value="1"/>
</dbReference>
<accession>A0A419S5G0</accession>
<name>A0A419S5G0_9SPHI</name>
<keyword evidence="2" id="KW-1185">Reference proteome</keyword>
<protein>
    <recommendedName>
        <fullName evidence="3">HEPN domain-containing protein</fullName>
    </recommendedName>
</protein>
<organism evidence="1 2">
    <name type="scientific">Pelobium manganitolerans</name>
    <dbReference type="NCBI Taxonomy" id="1842495"/>
    <lineage>
        <taxon>Bacteria</taxon>
        <taxon>Pseudomonadati</taxon>
        <taxon>Bacteroidota</taxon>
        <taxon>Sphingobacteriia</taxon>
        <taxon>Sphingobacteriales</taxon>
        <taxon>Sphingobacteriaceae</taxon>
        <taxon>Pelobium</taxon>
    </lineage>
</organism>
<dbReference type="EMBL" id="MBTA01000025">
    <property type="protein sequence ID" value="RKD15210.1"/>
    <property type="molecule type" value="Genomic_DNA"/>
</dbReference>
<dbReference type="RefSeq" id="WP_120182136.1">
    <property type="nucleotide sequence ID" value="NZ_MBTA01000025.1"/>
</dbReference>
<dbReference type="AlphaFoldDB" id="A0A419S5G0"/>
<reference evidence="1 2" key="1">
    <citation type="submission" date="2016-07" db="EMBL/GenBank/DDBJ databases">
        <title>Genome of Pelobium manganitolerans.</title>
        <authorList>
            <person name="Wu S."/>
            <person name="Wang G."/>
        </authorList>
    </citation>
    <scope>NUCLEOTIDE SEQUENCE [LARGE SCALE GENOMIC DNA]</scope>
    <source>
        <strain evidence="1 2">YS-25</strain>
    </source>
</reference>
<proteinExistence type="predicted"/>
<sequence>MAFMLHQAMELACRGAINLFLGFNGNNRNLESLFALTNNVVGHLPPFLQNEHTNELIKQLLKSHDFVKSNRKYAAEKDIVTNLQTLTESIIQTLEDYGKQHLDKLMPG</sequence>
<evidence type="ECO:0000313" key="2">
    <source>
        <dbReference type="Proteomes" id="UP000283433"/>
    </source>
</evidence>
<evidence type="ECO:0008006" key="3">
    <source>
        <dbReference type="Google" id="ProtNLM"/>
    </source>
</evidence>